<proteinExistence type="predicted"/>
<dbReference type="AlphaFoldDB" id="A0AAD6A6T8"/>
<gene>
    <name evidence="1" type="ORF">JOQ06_022220</name>
</gene>
<evidence type="ECO:0000313" key="1">
    <source>
        <dbReference type="EMBL" id="KAJ4919446.1"/>
    </source>
</evidence>
<comment type="caution">
    <text evidence="1">The sequence shown here is derived from an EMBL/GenBank/DDBJ whole genome shotgun (WGS) entry which is preliminary data.</text>
</comment>
<evidence type="ECO:0000313" key="2">
    <source>
        <dbReference type="Proteomes" id="UP001219934"/>
    </source>
</evidence>
<name>A0AAD6A6T8_9TELE</name>
<accession>A0AAD6A6T8</accession>
<dbReference type="EMBL" id="JAPTMU010000289">
    <property type="protein sequence ID" value="KAJ4919446.1"/>
    <property type="molecule type" value="Genomic_DNA"/>
</dbReference>
<protein>
    <submittedName>
        <fullName evidence="1">Uncharacterized protein</fullName>
    </submittedName>
</protein>
<organism evidence="1 2">
    <name type="scientific">Pogonophryne albipinna</name>
    <dbReference type="NCBI Taxonomy" id="1090488"/>
    <lineage>
        <taxon>Eukaryota</taxon>
        <taxon>Metazoa</taxon>
        <taxon>Chordata</taxon>
        <taxon>Craniata</taxon>
        <taxon>Vertebrata</taxon>
        <taxon>Euteleostomi</taxon>
        <taxon>Actinopterygii</taxon>
        <taxon>Neopterygii</taxon>
        <taxon>Teleostei</taxon>
        <taxon>Neoteleostei</taxon>
        <taxon>Acanthomorphata</taxon>
        <taxon>Eupercaria</taxon>
        <taxon>Perciformes</taxon>
        <taxon>Notothenioidei</taxon>
        <taxon>Pogonophryne</taxon>
    </lineage>
</organism>
<keyword evidence="2" id="KW-1185">Reference proteome</keyword>
<dbReference type="Proteomes" id="UP001219934">
    <property type="component" value="Unassembled WGS sequence"/>
</dbReference>
<reference evidence="1" key="1">
    <citation type="submission" date="2022-11" db="EMBL/GenBank/DDBJ databases">
        <title>Chromosome-level genome of Pogonophryne albipinna.</title>
        <authorList>
            <person name="Jo E."/>
        </authorList>
    </citation>
    <scope>NUCLEOTIDE SEQUENCE</scope>
    <source>
        <strain evidence="1">SGF0006</strain>
        <tissue evidence="1">Muscle</tissue>
    </source>
</reference>
<sequence length="110" mass="12307">MTDGQVTKAVHCPEKGVYLLKVEEHKTNQSFGLAKMLLSSQEYGWLLSIIQMKNILGKGGETSKYVFFNTTARPSSLLTKYLKLAWSEMDVRGVPTFTSLRTAVATFARD</sequence>